<feature type="binding site" evidence="8">
    <location>
        <position position="62"/>
    </location>
    <ligand>
        <name>Mg(2+)</name>
        <dbReference type="ChEBI" id="CHEBI:18420"/>
    </ligand>
</feature>
<evidence type="ECO:0000256" key="1">
    <source>
        <dbReference type="ARBA" id="ARBA00000109"/>
    </source>
</evidence>
<dbReference type="PANTHER" id="PTHR11207:SF0">
    <property type="entry name" value="RIBONUCLEASE 3"/>
    <property type="match status" value="1"/>
</dbReference>
<keyword evidence="8" id="KW-0819">tRNA processing</keyword>
<evidence type="ECO:0000256" key="9">
    <source>
        <dbReference type="SAM" id="MobiDB-lite"/>
    </source>
</evidence>
<protein>
    <recommendedName>
        <fullName evidence="8">Ribonuclease 3</fullName>
        <ecNumber evidence="8">3.1.26.3</ecNumber>
    </recommendedName>
    <alternativeName>
        <fullName evidence="8">Ribonuclease III</fullName>
        <shortName evidence="8">RNase III</shortName>
    </alternativeName>
</protein>
<reference evidence="12" key="4">
    <citation type="submission" date="2021-09" db="EMBL/GenBank/DDBJ databases">
        <authorList>
            <person name="Gilroy R."/>
        </authorList>
    </citation>
    <scope>NUCLEOTIDE SEQUENCE</scope>
    <source>
        <strain evidence="12">CHK55-1828</strain>
    </source>
</reference>
<reference evidence="12" key="2">
    <citation type="journal article" date="2021" name="PeerJ">
        <title>Extensive microbial diversity within the chicken gut microbiome revealed by metagenomics and culture.</title>
        <authorList>
            <person name="Gilroy R."/>
            <person name="Ravi A."/>
            <person name="Getino M."/>
            <person name="Pursley I."/>
            <person name="Horton D.L."/>
            <person name="Alikhan N.F."/>
            <person name="Baker D."/>
            <person name="Gharbi K."/>
            <person name="Hall N."/>
            <person name="Watson M."/>
            <person name="Adriaenssens E.M."/>
            <person name="Foster-Nyarko E."/>
            <person name="Jarju S."/>
            <person name="Secka A."/>
            <person name="Antonio M."/>
            <person name="Oren A."/>
            <person name="Chaudhuri R.R."/>
            <person name="La Ragione R."/>
            <person name="Hildebrand F."/>
            <person name="Pallen M.J."/>
        </authorList>
    </citation>
    <scope>NUCLEOTIDE SEQUENCE</scope>
    <source>
        <strain evidence="12">CHK55-1828</strain>
    </source>
</reference>
<dbReference type="Proteomes" id="UP000717835">
    <property type="component" value="Unassembled WGS sequence"/>
</dbReference>
<dbReference type="PROSITE" id="PS50142">
    <property type="entry name" value="RNASE_3_2"/>
    <property type="match status" value="1"/>
</dbReference>
<evidence type="ECO:0000313" key="15">
    <source>
        <dbReference type="Proteomes" id="UP000766986"/>
    </source>
</evidence>
<evidence type="ECO:0000256" key="2">
    <source>
        <dbReference type="ARBA" id="ARBA00010183"/>
    </source>
</evidence>
<feature type="domain" description="DRBM" evidence="10">
    <location>
        <begin position="173"/>
        <end position="242"/>
    </location>
</feature>
<keyword evidence="8" id="KW-0698">rRNA processing</keyword>
<feature type="domain" description="RNase III" evidence="11">
    <location>
        <begin position="20"/>
        <end position="145"/>
    </location>
</feature>
<evidence type="ECO:0000256" key="3">
    <source>
        <dbReference type="ARBA" id="ARBA00022664"/>
    </source>
</evidence>
<dbReference type="SUPFAM" id="SSF69065">
    <property type="entry name" value="RNase III domain-like"/>
    <property type="match status" value="1"/>
</dbReference>
<comment type="function">
    <text evidence="8">Digests double-stranded RNA. Involved in the processing of primary rRNA transcript to yield the immediate precursors to the large and small rRNAs (23S and 16S). Processes some mRNAs, and tRNAs when they are encoded in the rRNA operon. Processes pre-crRNA and tracrRNA of type II CRISPR loci if present in the organism.</text>
</comment>
<evidence type="ECO:0000256" key="5">
    <source>
        <dbReference type="ARBA" id="ARBA00022759"/>
    </source>
</evidence>
<dbReference type="InterPro" id="IPR014720">
    <property type="entry name" value="dsRBD_dom"/>
</dbReference>
<organism evidence="12 14">
    <name type="scientific">Mediterranea massiliensis</name>
    <dbReference type="NCBI Taxonomy" id="1841865"/>
    <lineage>
        <taxon>Bacteria</taxon>
        <taxon>Pseudomonadati</taxon>
        <taxon>Bacteroidota</taxon>
        <taxon>Bacteroidia</taxon>
        <taxon>Bacteroidales</taxon>
        <taxon>Bacteroidaceae</taxon>
        <taxon>Mediterranea</taxon>
    </lineage>
</organism>
<gene>
    <name evidence="8 12" type="primary">rnc</name>
    <name evidence="13" type="ORF">H7U35_02700</name>
    <name evidence="12" type="ORF">K8W02_07370</name>
</gene>
<feature type="active site" evidence="8">
    <location>
        <position position="66"/>
    </location>
</feature>
<evidence type="ECO:0000256" key="7">
    <source>
        <dbReference type="ARBA" id="ARBA00022884"/>
    </source>
</evidence>
<evidence type="ECO:0000256" key="4">
    <source>
        <dbReference type="ARBA" id="ARBA00022722"/>
    </source>
</evidence>
<dbReference type="CDD" id="cd00593">
    <property type="entry name" value="RIBOc"/>
    <property type="match status" value="1"/>
</dbReference>
<dbReference type="EMBL" id="DYVX01000058">
    <property type="protein sequence ID" value="HJF92187.1"/>
    <property type="molecule type" value="Genomic_DNA"/>
</dbReference>
<keyword evidence="8" id="KW-0460">Magnesium</keyword>
<dbReference type="GO" id="GO:0006397">
    <property type="term" value="P:mRNA processing"/>
    <property type="evidence" value="ECO:0007669"/>
    <property type="project" value="UniProtKB-UniRule"/>
</dbReference>
<comment type="subcellular location">
    <subcellularLocation>
        <location evidence="8">Cytoplasm</location>
    </subcellularLocation>
</comment>
<keyword evidence="4 8" id="KW-0540">Nuclease</keyword>
<dbReference type="SMART" id="SM00358">
    <property type="entry name" value="DSRM"/>
    <property type="match status" value="1"/>
</dbReference>
<dbReference type="InterPro" id="IPR036389">
    <property type="entry name" value="RNase_III_sf"/>
</dbReference>
<evidence type="ECO:0000256" key="8">
    <source>
        <dbReference type="HAMAP-Rule" id="MF_00104"/>
    </source>
</evidence>
<dbReference type="Proteomes" id="UP000766986">
    <property type="component" value="Unassembled WGS sequence"/>
</dbReference>
<evidence type="ECO:0000256" key="6">
    <source>
        <dbReference type="ARBA" id="ARBA00022801"/>
    </source>
</evidence>
<dbReference type="Pfam" id="PF00035">
    <property type="entry name" value="dsrm"/>
    <property type="match status" value="1"/>
</dbReference>
<accession>A0A921LE15</accession>
<feature type="compositionally biased region" description="Basic and acidic residues" evidence="9">
    <location>
        <begin position="256"/>
        <end position="268"/>
    </location>
</feature>
<dbReference type="GO" id="GO:0046872">
    <property type="term" value="F:metal ion binding"/>
    <property type="evidence" value="ECO:0007669"/>
    <property type="project" value="UniProtKB-KW"/>
</dbReference>
<comment type="similarity">
    <text evidence="2">Belongs to the ribonuclease III family.</text>
</comment>
<name>A0A921LE15_9BACT</name>
<feature type="region of interest" description="Disordered" evidence="9">
    <location>
        <begin position="256"/>
        <end position="328"/>
    </location>
</feature>
<evidence type="ECO:0000313" key="13">
    <source>
        <dbReference type="EMBL" id="MBM6734141.1"/>
    </source>
</evidence>
<dbReference type="NCBIfam" id="TIGR02191">
    <property type="entry name" value="RNaseIII"/>
    <property type="match status" value="1"/>
</dbReference>
<feature type="binding site" evidence="8">
    <location>
        <position position="134"/>
    </location>
    <ligand>
        <name>Mg(2+)</name>
        <dbReference type="ChEBI" id="CHEBI:18420"/>
    </ligand>
</feature>
<keyword evidence="15" id="KW-1185">Reference proteome</keyword>
<feature type="compositionally biased region" description="Acidic residues" evidence="9">
    <location>
        <begin position="294"/>
        <end position="307"/>
    </location>
</feature>
<dbReference type="OrthoDB" id="9805026at2"/>
<keyword evidence="6 8" id="KW-0378">Hydrolase</keyword>
<dbReference type="GO" id="GO:0006364">
    <property type="term" value="P:rRNA processing"/>
    <property type="evidence" value="ECO:0007669"/>
    <property type="project" value="UniProtKB-UniRule"/>
</dbReference>
<keyword evidence="8" id="KW-0479">Metal-binding</keyword>
<dbReference type="Gene3D" id="3.30.160.20">
    <property type="match status" value="1"/>
</dbReference>
<keyword evidence="8" id="KW-0699">rRNA-binding</keyword>
<keyword evidence="3 8" id="KW-0507">mRNA processing</keyword>
<dbReference type="GO" id="GO:0008033">
    <property type="term" value="P:tRNA processing"/>
    <property type="evidence" value="ECO:0007669"/>
    <property type="project" value="UniProtKB-KW"/>
</dbReference>
<evidence type="ECO:0000259" key="11">
    <source>
        <dbReference type="PROSITE" id="PS50142"/>
    </source>
</evidence>
<dbReference type="AlphaFoldDB" id="A0A921LE15"/>
<sequence length="328" mass="37857">MLRNQIDRIRLLFHKERESYFCFYRILGFFPRNLKVYQQALLHKSTSLRSEEGRPLNNERLEFLGDAILDAIVGDIVFQHFEGKREGFLTNTRSKIVQRETLNKLAVEIGLDKLVKYAARSSSHNSYMYGNAFEAFIGAIYLDQGYDRCKQFMEKKIFKHYIDLEKMSRKEVNFKSKLIEWSQKHKVEVSFELIEQFIDHENNPMFQTEVQIEGLPAGTGTGYSKKESQQNAAQMALKKIKSNDAFREHIEQLKAAHRHPADTAHADEPLPTDETAADETFGLEPSPIMVEMEATSEEILEDSILEQETDKIPSPAPEDSSYPKQTPI</sequence>
<dbReference type="Gene3D" id="1.10.1520.10">
    <property type="entry name" value="Ribonuclease III domain"/>
    <property type="match status" value="1"/>
</dbReference>
<comment type="caution">
    <text evidence="12">The sequence shown here is derived from an EMBL/GenBank/DDBJ whole genome shotgun (WGS) entry which is preliminary data.</text>
</comment>
<dbReference type="GO" id="GO:0005737">
    <property type="term" value="C:cytoplasm"/>
    <property type="evidence" value="ECO:0007669"/>
    <property type="project" value="UniProtKB-SubCell"/>
</dbReference>
<keyword evidence="7 8" id="KW-0694">RNA-binding</keyword>
<dbReference type="GO" id="GO:0003725">
    <property type="term" value="F:double-stranded RNA binding"/>
    <property type="evidence" value="ECO:0007669"/>
    <property type="project" value="TreeGrafter"/>
</dbReference>
<comment type="subunit">
    <text evidence="8">Homodimer.</text>
</comment>
<dbReference type="GO" id="GO:0004525">
    <property type="term" value="F:ribonuclease III activity"/>
    <property type="evidence" value="ECO:0007669"/>
    <property type="project" value="UniProtKB-UniRule"/>
</dbReference>
<dbReference type="SMART" id="SM00535">
    <property type="entry name" value="RIBOc"/>
    <property type="match status" value="1"/>
</dbReference>
<dbReference type="GO" id="GO:0019843">
    <property type="term" value="F:rRNA binding"/>
    <property type="evidence" value="ECO:0007669"/>
    <property type="project" value="UniProtKB-KW"/>
</dbReference>
<keyword evidence="8" id="KW-0963">Cytoplasm</keyword>
<dbReference type="GO" id="GO:0010468">
    <property type="term" value="P:regulation of gene expression"/>
    <property type="evidence" value="ECO:0007669"/>
    <property type="project" value="TreeGrafter"/>
</dbReference>
<dbReference type="InterPro" id="IPR000999">
    <property type="entry name" value="RNase_III_dom"/>
</dbReference>
<dbReference type="PROSITE" id="PS00517">
    <property type="entry name" value="RNASE_3_1"/>
    <property type="match status" value="1"/>
</dbReference>
<evidence type="ECO:0000259" key="10">
    <source>
        <dbReference type="PROSITE" id="PS50137"/>
    </source>
</evidence>
<dbReference type="InterPro" id="IPR011907">
    <property type="entry name" value="RNase_III"/>
</dbReference>
<comment type="catalytic activity">
    <reaction evidence="1 8">
        <text>Endonucleolytic cleavage to 5'-phosphomonoester.</text>
        <dbReference type="EC" id="3.1.26.3"/>
    </reaction>
</comment>
<evidence type="ECO:0000313" key="12">
    <source>
        <dbReference type="EMBL" id="HJF92187.1"/>
    </source>
</evidence>
<keyword evidence="5 8" id="KW-0255">Endonuclease</keyword>
<dbReference type="SUPFAM" id="SSF54768">
    <property type="entry name" value="dsRNA-binding domain-like"/>
    <property type="match status" value="1"/>
</dbReference>
<dbReference type="PROSITE" id="PS50137">
    <property type="entry name" value="DS_RBD"/>
    <property type="match status" value="1"/>
</dbReference>
<evidence type="ECO:0000313" key="14">
    <source>
        <dbReference type="Proteomes" id="UP000717835"/>
    </source>
</evidence>
<reference evidence="13" key="1">
    <citation type="submission" date="2020-08" db="EMBL/GenBank/DDBJ databases">
        <authorList>
            <person name="Cejkova D."/>
            <person name="Kubasova T."/>
            <person name="Jahodarova E."/>
            <person name="Rychlik I."/>
        </authorList>
    </citation>
    <scope>NUCLEOTIDE SEQUENCE</scope>
    <source>
        <strain evidence="13">An772</strain>
    </source>
</reference>
<dbReference type="PANTHER" id="PTHR11207">
    <property type="entry name" value="RIBONUCLEASE III"/>
    <property type="match status" value="1"/>
</dbReference>
<feature type="active site" evidence="8">
    <location>
        <position position="134"/>
    </location>
</feature>
<reference evidence="13 15" key="3">
    <citation type="journal article" date="2021" name="Sci. Rep.">
        <title>The distribution of antibiotic resistance genes in chicken gut microbiota commensals.</title>
        <authorList>
            <person name="Juricova H."/>
            <person name="Matiasovicova J."/>
            <person name="Kubasova T."/>
            <person name="Cejkova D."/>
            <person name="Rychlik I."/>
        </authorList>
    </citation>
    <scope>NUCLEOTIDE SEQUENCE [LARGE SCALE GENOMIC DNA]</scope>
    <source>
        <strain evidence="13 15">An772</strain>
    </source>
</reference>
<comment type="cofactor">
    <cofactor evidence="8">
        <name>Mg(2+)</name>
        <dbReference type="ChEBI" id="CHEBI:18420"/>
    </cofactor>
</comment>
<dbReference type="EC" id="3.1.26.3" evidence="8"/>
<dbReference type="RefSeq" id="WP_072546353.1">
    <property type="nucleotide sequence ID" value="NZ_CAUDDV010000021.1"/>
</dbReference>
<dbReference type="EMBL" id="JACLYZ010000004">
    <property type="protein sequence ID" value="MBM6734141.1"/>
    <property type="molecule type" value="Genomic_DNA"/>
</dbReference>
<dbReference type="Pfam" id="PF14622">
    <property type="entry name" value="Ribonucleas_3_3"/>
    <property type="match status" value="1"/>
</dbReference>
<feature type="binding site" evidence="8">
    <location>
        <position position="131"/>
    </location>
    <ligand>
        <name>Mg(2+)</name>
        <dbReference type="ChEBI" id="CHEBI:18420"/>
    </ligand>
</feature>
<dbReference type="CDD" id="cd10845">
    <property type="entry name" value="DSRM_RNAse_III_family"/>
    <property type="match status" value="1"/>
</dbReference>
<dbReference type="HAMAP" id="MF_00104">
    <property type="entry name" value="RNase_III"/>
    <property type="match status" value="1"/>
</dbReference>
<proteinExistence type="inferred from homology"/>